<comment type="similarity">
    <text evidence="1 4">Belongs to the UDP-glucose/GDP-mannose dehydrogenase family.</text>
</comment>
<dbReference type="InterPro" id="IPR014027">
    <property type="entry name" value="UDP-Glc/GDP-Man_DH_C"/>
</dbReference>
<keyword evidence="5" id="KW-1133">Transmembrane helix</keyword>
<dbReference type="GO" id="GO:0051287">
    <property type="term" value="F:NAD binding"/>
    <property type="evidence" value="ECO:0007669"/>
    <property type="project" value="InterPro"/>
</dbReference>
<evidence type="ECO:0000256" key="2">
    <source>
        <dbReference type="ARBA" id="ARBA00023002"/>
    </source>
</evidence>
<evidence type="ECO:0000313" key="8">
    <source>
        <dbReference type="Proteomes" id="UP000230731"/>
    </source>
</evidence>
<feature type="domain" description="UDP-glucose/GDP-mannose dehydrogenase C-terminal" evidence="6">
    <location>
        <begin position="327"/>
        <end position="420"/>
    </location>
</feature>
<gene>
    <name evidence="7" type="ORF">COT71_00615</name>
</gene>
<dbReference type="GO" id="GO:0000271">
    <property type="term" value="P:polysaccharide biosynthetic process"/>
    <property type="evidence" value="ECO:0007669"/>
    <property type="project" value="InterPro"/>
</dbReference>
<sequence length="443" mass="47172">MTTATPGIVAIIGLGYVGLPLAVLAREKGWQVIGVDIAAEKVSAINTGRPPFHDEELASQIRRYPIEATADFERIRTADIIIIAVPTPVNDAHQPDLVPLTGALQSVLPHLAPGQVLVVESTINPGVMAEVALPLLRQRSDITLDVDGETDTTVYVAHCPERINPGDKKWSVRNIPRVLGGFSAAGAAKARAFYNSVLEAPVTVLHSATEAEAVKILENTFRDINIAYINEMAKSFDALGINISNVIAGAATKPFAFLPHYPGNGVGGHCISVDPYYMIERGRQAGFDHQFLKLAREINESMPAFSLELLERVLHRSGTSLPAATIAVLGLAYKKNVADVRNSPALKTVELLTGRAKEVRTYDPFIPGRSTADALAAAVQGADAILLACDHDSLVGQLTAGNLSDWHVPAVVDGKNALDQTALQTAGIIYVGIGRPLAPVSPH</sequence>
<comment type="caution">
    <text evidence="7">The sequence shown here is derived from an EMBL/GenBank/DDBJ whole genome shotgun (WGS) entry which is preliminary data.</text>
</comment>
<dbReference type="Gene3D" id="3.40.50.720">
    <property type="entry name" value="NAD(P)-binding Rossmann-like Domain"/>
    <property type="match status" value="2"/>
</dbReference>
<evidence type="ECO:0000256" key="1">
    <source>
        <dbReference type="ARBA" id="ARBA00006601"/>
    </source>
</evidence>
<evidence type="ECO:0000313" key="7">
    <source>
        <dbReference type="EMBL" id="PIT98461.1"/>
    </source>
</evidence>
<dbReference type="InterPro" id="IPR008927">
    <property type="entry name" value="6-PGluconate_DH-like_C_sf"/>
</dbReference>
<dbReference type="Proteomes" id="UP000230731">
    <property type="component" value="Unassembled WGS sequence"/>
</dbReference>
<dbReference type="GO" id="GO:0016616">
    <property type="term" value="F:oxidoreductase activity, acting on the CH-OH group of donors, NAD or NADP as acceptor"/>
    <property type="evidence" value="ECO:0007669"/>
    <property type="project" value="InterPro"/>
</dbReference>
<dbReference type="AlphaFoldDB" id="A0A2M6X072"/>
<accession>A0A2M6X072</accession>
<dbReference type="NCBIfam" id="TIGR03026">
    <property type="entry name" value="NDP-sugDHase"/>
    <property type="match status" value="1"/>
</dbReference>
<protein>
    <submittedName>
        <fullName evidence="7">UDP-N-acetyl-D-glucosamine dehydrogenase</fullName>
    </submittedName>
</protein>
<evidence type="ECO:0000256" key="4">
    <source>
        <dbReference type="PIRNR" id="PIRNR000124"/>
    </source>
</evidence>
<dbReference type="InterPro" id="IPR014026">
    <property type="entry name" value="UDP-Glc/GDP-Man_DH_dimer"/>
</dbReference>
<dbReference type="InterPro" id="IPR001732">
    <property type="entry name" value="UDP-Glc/GDP-Man_DH_N"/>
</dbReference>
<dbReference type="SUPFAM" id="SSF48179">
    <property type="entry name" value="6-phosphogluconate dehydrogenase C-terminal domain-like"/>
    <property type="match status" value="1"/>
</dbReference>
<feature type="transmembrane region" description="Helical" evidence="5">
    <location>
        <begin position="6"/>
        <end position="25"/>
    </location>
</feature>
<dbReference type="EMBL" id="PEZP01000006">
    <property type="protein sequence ID" value="PIT98461.1"/>
    <property type="molecule type" value="Genomic_DNA"/>
</dbReference>
<dbReference type="SUPFAM" id="SSF52413">
    <property type="entry name" value="UDP-glucose/GDP-mannose dehydrogenase C-terminal domain"/>
    <property type="match status" value="1"/>
</dbReference>
<dbReference type="GO" id="GO:0016628">
    <property type="term" value="F:oxidoreductase activity, acting on the CH-CH group of donors, NAD or NADP as acceptor"/>
    <property type="evidence" value="ECO:0007669"/>
    <property type="project" value="InterPro"/>
</dbReference>
<evidence type="ECO:0000256" key="3">
    <source>
        <dbReference type="ARBA" id="ARBA00023027"/>
    </source>
</evidence>
<organism evidence="7 8">
    <name type="scientific">Candidatus Andersenbacteria bacterium CG10_big_fil_rev_8_21_14_0_10_54_11</name>
    <dbReference type="NCBI Taxonomy" id="1974485"/>
    <lineage>
        <taxon>Bacteria</taxon>
        <taxon>Candidatus Anderseniibacteriota</taxon>
    </lineage>
</organism>
<reference evidence="8" key="1">
    <citation type="submission" date="2017-09" db="EMBL/GenBank/DDBJ databases">
        <title>Depth-based differentiation of microbial function through sediment-hosted aquifers and enrichment of novel symbionts in the deep terrestrial subsurface.</title>
        <authorList>
            <person name="Probst A.J."/>
            <person name="Ladd B."/>
            <person name="Jarett J.K."/>
            <person name="Geller-Mcgrath D.E."/>
            <person name="Sieber C.M.K."/>
            <person name="Emerson J.B."/>
            <person name="Anantharaman K."/>
            <person name="Thomas B.C."/>
            <person name="Malmstrom R."/>
            <person name="Stieglmeier M."/>
            <person name="Klingl A."/>
            <person name="Woyke T."/>
            <person name="Ryan C.M."/>
            <person name="Banfield J.F."/>
        </authorList>
    </citation>
    <scope>NUCLEOTIDE SEQUENCE [LARGE SCALE GENOMIC DNA]</scope>
</reference>
<dbReference type="InterPro" id="IPR036291">
    <property type="entry name" value="NAD(P)-bd_dom_sf"/>
</dbReference>
<dbReference type="PANTHER" id="PTHR43491">
    <property type="entry name" value="UDP-N-ACETYL-D-MANNOSAMINE DEHYDROGENASE"/>
    <property type="match status" value="1"/>
</dbReference>
<keyword evidence="3" id="KW-0520">NAD</keyword>
<dbReference type="Pfam" id="PF03720">
    <property type="entry name" value="UDPG_MGDP_dh_C"/>
    <property type="match status" value="1"/>
</dbReference>
<dbReference type="PANTHER" id="PTHR43491:SF2">
    <property type="entry name" value="UDP-N-ACETYL-D-MANNOSAMINE DEHYDROGENASE"/>
    <property type="match status" value="1"/>
</dbReference>
<dbReference type="PIRSF" id="PIRSF500136">
    <property type="entry name" value="UDP_ManNAc_DH"/>
    <property type="match status" value="1"/>
</dbReference>
<keyword evidence="2" id="KW-0560">Oxidoreductase</keyword>
<dbReference type="SMART" id="SM00984">
    <property type="entry name" value="UDPG_MGDP_dh_C"/>
    <property type="match status" value="1"/>
</dbReference>
<dbReference type="PIRSF" id="PIRSF000124">
    <property type="entry name" value="UDPglc_GDPman_dh"/>
    <property type="match status" value="1"/>
</dbReference>
<dbReference type="Pfam" id="PF03721">
    <property type="entry name" value="UDPG_MGDP_dh_N"/>
    <property type="match status" value="1"/>
</dbReference>
<keyword evidence="5" id="KW-0812">Transmembrane</keyword>
<proteinExistence type="inferred from homology"/>
<dbReference type="InterPro" id="IPR036220">
    <property type="entry name" value="UDP-Glc/GDP-Man_DH_C_sf"/>
</dbReference>
<keyword evidence="5" id="KW-0472">Membrane</keyword>
<dbReference type="Pfam" id="PF00984">
    <property type="entry name" value="UDPG_MGDP_dh"/>
    <property type="match status" value="1"/>
</dbReference>
<name>A0A2M6X072_9BACT</name>
<evidence type="ECO:0000256" key="5">
    <source>
        <dbReference type="SAM" id="Phobius"/>
    </source>
</evidence>
<evidence type="ECO:0000259" key="6">
    <source>
        <dbReference type="SMART" id="SM00984"/>
    </source>
</evidence>
<dbReference type="InterPro" id="IPR017476">
    <property type="entry name" value="UDP-Glc/GDP-Man"/>
</dbReference>
<dbReference type="InterPro" id="IPR028359">
    <property type="entry name" value="UDP_ManNAc/GlcNAc_DH"/>
</dbReference>
<dbReference type="SUPFAM" id="SSF51735">
    <property type="entry name" value="NAD(P)-binding Rossmann-fold domains"/>
    <property type="match status" value="1"/>
</dbReference>